<keyword evidence="6" id="KW-1185">Reference proteome</keyword>
<dbReference type="RefSeq" id="WP_158370692.1">
    <property type="nucleotide sequence ID" value="NZ_JAOQJU010000015.1"/>
</dbReference>
<evidence type="ECO:0000259" key="4">
    <source>
        <dbReference type="PROSITE" id="PS50949"/>
    </source>
</evidence>
<dbReference type="EMBL" id="JAOQJU010000015">
    <property type="protein sequence ID" value="MCU6687190.1"/>
    <property type="molecule type" value="Genomic_DNA"/>
</dbReference>
<dbReference type="PROSITE" id="PS50949">
    <property type="entry name" value="HTH_GNTR"/>
    <property type="match status" value="1"/>
</dbReference>
<dbReference type="SMART" id="SM00345">
    <property type="entry name" value="HTH_GNTR"/>
    <property type="match status" value="1"/>
</dbReference>
<dbReference type="InterPro" id="IPR036390">
    <property type="entry name" value="WH_DNA-bd_sf"/>
</dbReference>
<keyword evidence="1" id="KW-0805">Transcription regulation</keyword>
<organism evidence="5 6">
    <name type="scientific">Dorea acetigenes</name>
    <dbReference type="NCBI Taxonomy" id="2981787"/>
    <lineage>
        <taxon>Bacteria</taxon>
        <taxon>Bacillati</taxon>
        <taxon>Bacillota</taxon>
        <taxon>Clostridia</taxon>
        <taxon>Lachnospirales</taxon>
        <taxon>Lachnospiraceae</taxon>
        <taxon>Dorea</taxon>
    </lineage>
</organism>
<evidence type="ECO:0000256" key="3">
    <source>
        <dbReference type="ARBA" id="ARBA00023163"/>
    </source>
</evidence>
<dbReference type="CDD" id="cd07377">
    <property type="entry name" value="WHTH_GntR"/>
    <property type="match status" value="1"/>
</dbReference>
<comment type="caution">
    <text evidence="5">The sequence shown here is derived from an EMBL/GenBank/DDBJ whole genome shotgun (WGS) entry which is preliminary data.</text>
</comment>
<dbReference type="InterPro" id="IPR000524">
    <property type="entry name" value="Tscrpt_reg_HTH_GntR"/>
</dbReference>
<sequence length="123" mass="13748">MKIIINTSLMIPIYEQIADQIKRLIRNGELKENDSLPSVRALSKELKISALTVKKAYDSLESEGFTVTVHGKGTYVTAANMELLLEEQKKELEAELEQAVQKGRSCGISDEEIRSLLELILEG</sequence>
<dbReference type="Proteomes" id="UP001652431">
    <property type="component" value="Unassembled WGS sequence"/>
</dbReference>
<evidence type="ECO:0000313" key="5">
    <source>
        <dbReference type="EMBL" id="MCU6687190.1"/>
    </source>
</evidence>
<name>A0ABT2RP58_9FIRM</name>
<dbReference type="PANTHER" id="PTHR38445:SF7">
    <property type="entry name" value="GNTR-FAMILY TRANSCRIPTIONAL REGULATOR"/>
    <property type="match status" value="1"/>
</dbReference>
<evidence type="ECO:0000313" key="6">
    <source>
        <dbReference type="Proteomes" id="UP001652431"/>
    </source>
</evidence>
<dbReference type="SUPFAM" id="SSF46785">
    <property type="entry name" value="Winged helix' DNA-binding domain"/>
    <property type="match status" value="1"/>
</dbReference>
<keyword evidence="2" id="KW-0238">DNA-binding</keyword>
<accession>A0ABT2RP58</accession>
<reference evidence="5 6" key="1">
    <citation type="journal article" date="2021" name="ISME Commun">
        <title>Automated analysis of genomic sequences facilitates high-throughput and comprehensive description of bacteria.</title>
        <authorList>
            <person name="Hitch T.C.A."/>
        </authorList>
    </citation>
    <scope>NUCLEOTIDE SEQUENCE [LARGE SCALE GENOMIC DNA]</scope>
    <source>
        <strain evidence="5 6">Sanger_03</strain>
    </source>
</reference>
<dbReference type="Gene3D" id="1.10.10.10">
    <property type="entry name" value="Winged helix-like DNA-binding domain superfamily/Winged helix DNA-binding domain"/>
    <property type="match status" value="1"/>
</dbReference>
<protein>
    <submittedName>
        <fullName evidence="5">GntR family transcriptional regulator</fullName>
    </submittedName>
</protein>
<dbReference type="PANTHER" id="PTHR38445">
    <property type="entry name" value="HTH-TYPE TRANSCRIPTIONAL REPRESSOR YTRA"/>
    <property type="match status" value="1"/>
</dbReference>
<keyword evidence="3" id="KW-0804">Transcription</keyword>
<feature type="domain" description="HTH gntR-type" evidence="4">
    <location>
        <begin position="11"/>
        <end position="79"/>
    </location>
</feature>
<gene>
    <name evidence="5" type="ORF">OCV99_11690</name>
</gene>
<dbReference type="InterPro" id="IPR036388">
    <property type="entry name" value="WH-like_DNA-bd_sf"/>
</dbReference>
<evidence type="ECO:0000256" key="2">
    <source>
        <dbReference type="ARBA" id="ARBA00023125"/>
    </source>
</evidence>
<proteinExistence type="predicted"/>
<evidence type="ECO:0000256" key="1">
    <source>
        <dbReference type="ARBA" id="ARBA00023015"/>
    </source>
</evidence>
<dbReference type="Pfam" id="PF00392">
    <property type="entry name" value="GntR"/>
    <property type="match status" value="1"/>
</dbReference>